<keyword evidence="3" id="KW-1185">Reference proteome</keyword>
<dbReference type="Pfam" id="PF12697">
    <property type="entry name" value="Abhydrolase_6"/>
    <property type="match status" value="1"/>
</dbReference>
<dbReference type="EMBL" id="PTJE01000007">
    <property type="protein sequence ID" value="PPK93356.1"/>
    <property type="molecule type" value="Genomic_DNA"/>
</dbReference>
<organism evidence="2 3">
    <name type="scientific">Nonlabens xylanidelens</name>
    <dbReference type="NCBI Taxonomy" id="191564"/>
    <lineage>
        <taxon>Bacteria</taxon>
        <taxon>Pseudomonadati</taxon>
        <taxon>Bacteroidota</taxon>
        <taxon>Flavobacteriia</taxon>
        <taxon>Flavobacteriales</taxon>
        <taxon>Flavobacteriaceae</taxon>
        <taxon>Nonlabens</taxon>
    </lineage>
</organism>
<dbReference type="Gene3D" id="3.40.50.1820">
    <property type="entry name" value="alpha/beta hydrolase"/>
    <property type="match status" value="1"/>
</dbReference>
<dbReference type="Proteomes" id="UP000239002">
    <property type="component" value="Unassembled WGS sequence"/>
</dbReference>
<gene>
    <name evidence="2" type="ORF">LY01_02644</name>
</gene>
<name>A0A2S6IGP4_9FLAO</name>
<dbReference type="SUPFAM" id="SSF53474">
    <property type="entry name" value="alpha/beta-Hydrolases"/>
    <property type="match status" value="1"/>
</dbReference>
<dbReference type="AlphaFoldDB" id="A0A2S6IGP4"/>
<evidence type="ECO:0000313" key="2">
    <source>
        <dbReference type="EMBL" id="PPK93356.1"/>
    </source>
</evidence>
<protein>
    <submittedName>
        <fullName evidence="2">Pimeloyl-ACP methyl ester carboxylesterase</fullName>
    </submittedName>
</protein>
<dbReference type="InterPro" id="IPR000073">
    <property type="entry name" value="AB_hydrolase_1"/>
</dbReference>
<evidence type="ECO:0000313" key="3">
    <source>
        <dbReference type="Proteomes" id="UP000239002"/>
    </source>
</evidence>
<accession>A0A2S6IGP4</accession>
<dbReference type="InterPro" id="IPR029058">
    <property type="entry name" value="AB_hydrolase_fold"/>
</dbReference>
<proteinExistence type="predicted"/>
<comment type="caution">
    <text evidence="2">The sequence shown here is derived from an EMBL/GenBank/DDBJ whole genome shotgun (WGS) entry which is preliminary data.</text>
</comment>
<dbReference type="RefSeq" id="WP_170034646.1">
    <property type="nucleotide sequence ID" value="NZ_MQVW01000002.1"/>
</dbReference>
<reference evidence="2 3" key="1">
    <citation type="submission" date="2018-02" db="EMBL/GenBank/DDBJ databases">
        <title>Genomic Encyclopedia of Archaeal and Bacterial Type Strains, Phase II (KMG-II): from individual species to whole genera.</title>
        <authorList>
            <person name="Goeker M."/>
        </authorList>
    </citation>
    <scope>NUCLEOTIDE SEQUENCE [LARGE SCALE GENOMIC DNA]</scope>
    <source>
        <strain evidence="2 3">DSM 16809</strain>
    </source>
</reference>
<feature type="domain" description="AB hydrolase-1" evidence="1">
    <location>
        <begin position="43"/>
        <end position="199"/>
    </location>
</feature>
<sequence length="215" mass="25104">MKHVYLMPGMAASPLIFENLKLPEKDFTVHKLEWIIPKVKEPLRDYVTRLLTHVKHESPVLIGVSFGGVIVQEMAKQIDVEKVILISTVKSKKEFPRRMRFSKATGLHKILPTRLVENFDLLVKYNPGFAPKKIELYKKYLSVNNRIYLNWALDTILNWEQEEPLLNSIHIHGDEDPIFPIKYIKDCIIVPGGTHIMIINRFRWFNEHLPDIILS</sequence>
<evidence type="ECO:0000259" key="1">
    <source>
        <dbReference type="Pfam" id="PF12697"/>
    </source>
</evidence>